<evidence type="ECO:0000256" key="1">
    <source>
        <dbReference type="ARBA" id="ARBA00004651"/>
    </source>
</evidence>
<protein>
    <submittedName>
        <fullName evidence="11 12">Amino acid ABC transporter permease</fullName>
    </submittedName>
</protein>
<gene>
    <name evidence="13" type="primary">yxeN</name>
    <name evidence="11" type="ORF">B4122_4318</name>
    <name evidence="12" type="ORF">J5227_07320</name>
    <name evidence="13" type="ORF">QL281_11435</name>
</gene>
<dbReference type="CDD" id="cd06261">
    <property type="entry name" value="TM_PBP2"/>
    <property type="match status" value="1"/>
</dbReference>
<dbReference type="EMBL" id="LJZV01000027">
    <property type="protein sequence ID" value="KZD88368.1"/>
    <property type="molecule type" value="Genomic_DNA"/>
</dbReference>
<evidence type="ECO:0000313" key="14">
    <source>
        <dbReference type="Proteomes" id="UP000076442"/>
    </source>
</evidence>
<dbReference type="AlphaFoldDB" id="A0A0K6L259"/>
<dbReference type="GO" id="GO:0043190">
    <property type="term" value="C:ATP-binding cassette (ABC) transporter complex"/>
    <property type="evidence" value="ECO:0007669"/>
    <property type="project" value="InterPro"/>
</dbReference>
<dbReference type="GO" id="GO:0015184">
    <property type="term" value="F:L-cystine transmembrane transporter activity"/>
    <property type="evidence" value="ECO:0007669"/>
    <property type="project" value="TreeGrafter"/>
</dbReference>
<evidence type="ECO:0000313" key="12">
    <source>
        <dbReference type="EMBL" id="MBO3794124.1"/>
    </source>
</evidence>
<dbReference type="NCBIfam" id="TIGR01726">
    <property type="entry name" value="HEQRo_perm_3TM"/>
    <property type="match status" value="1"/>
</dbReference>
<dbReference type="PROSITE" id="PS50928">
    <property type="entry name" value="ABC_TM1"/>
    <property type="match status" value="1"/>
</dbReference>
<dbReference type="SUPFAM" id="SSF161098">
    <property type="entry name" value="MetI-like"/>
    <property type="match status" value="1"/>
</dbReference>
<dbReference type="InterPro" id="IPR010065">
    <property type="entry name" value="AA_ABC_transptr_permease_3TM"/>
</dbReference>
<dbReference type="InterPro" id="IPR000515">
    <property type="entry name" value="MetI-like"/>
</dbReference>
<feature type="transmembrane region" description="Helical" evidence="9">
    <location>
        <begin position="192"/>
        <end position="210"/>
    </location>
</feature>
<dbReference type="EMBL" id="CP125292">
    <property type="protein sequence ID" value="WHM23579.1"/>
    <property type="molecule type" value="Genomic_DNA"/>
</dbReference>
<dbReference type="InterPro" id="IPR035906">
    <property type="entry name" value="MetI-like_sf"/>
</dbReference>
<reference evidence="13" key="3">
    <citation type="submission" date="2023-05" db="EMBL/GenBank/DDBJ databases">
        <title>Complete genome sequence of Bacillus subtilis SRCM117797 isolated from Soybean paste.</title>
        <authorList>
            <person name="Abraha H.B."/>
            <person name="Kim K.-P."/>
            <person name="Ryu M.-S."/>
            <person name="Jeong D.-Y."/>
        </authorList>
    </citation>
    <scope>NUCLEOTIDE SEQUENCE</scope>
    <source>
        <strain evidence="13">SRCM117797</strain>
    </source>
</reference>
<dbReference type="EMBL" id="JAGFPW010000004">
    <property type="protein sequence ID" value="MBO3794124.1"/>
    <property type="molecule type" value="Genomic_DNA"/>
</dbReference>
<keyword evidence="4" id="KW-1003">Cell membrane</keyword>
<dbReference type="InterPro" id="IPR043429">
    <property type="entry name" value="ArtM/GltK/GlnP/TcyL/YhdX-like"/>
</dbReference>
<keyword evidence="6" id="KW-0029">Amino-acid transport</keyword>
<keyword evidence="7 9" id="KW-1133">Transmembrane helix</keyword>
<keyword evidence="8 9" id="KW-0472">Membrane</keyword>
<evidence type="ECO:0000313" key="15">
    <source>
        <dbReference type="Proteomes" id="UP000665181"/>
    </source>
</evidence>
<dbReference type="Proteomes" id="UP001229422">
    <property type="component" value="Chromosome"/>
</dbReference>
<accession>A0A0K6L259</accession>
<dbReference type="Pfam" id="PF00528">
    <property type="entry name" value="BPD_transp_1"/>
    <property type="match status" value="1"/>
</dbReference>
<feature type="transmembrane region" description="Helical" evidence="9">
    <location>
        <begin position="20"/>
        <end position="44"/>
    </location>
</feature>
<dbReference type="PANTHER" id="PTHR30614">
    <property type="entry name" value="MEMBRANE COMPONENT OF AMINO ACID ABC TRANSPORTER"/>
    <property type="match status" value="1"/>
</dbReference>
<evidence type="ECO:0000313" key="13">
    <source>
        <dbReference type="EMBL" id="WHM23579.1"/>
    </source>
</evidence>
<name>A0A0K6L259_BACIU</name>
<reference evidence="12" key="2">
    <citation type="submission" date="2021-03" db="EMBL/GenBank/DDBJ databases">
        <title>Isolation of Bacillus subtilis from fermented food sample.</title>
        <authorList>
            <person name="Lakshmanan V."/>
            <person name="Athira K."/>
            <person name="Rajagopal K."/>
        </authorList>
    </citation>
    <scope>NUCLEOTIDE SEQUENCE</scope>
    <source>
        <strain evidence="12">S1</strain>
    </source>
</reference>
<evidence type="ECO:0000256" key="2">
    <source>
        <dbReference type="ARBA" id="ARBA00009306"/>
    </source>
</evidence>
<evidence type="ECO:0000313" key="11">
    <source>
        <dbReference type="EMBL" id="KZD88368.1"/>
    </source>
</evidence>
<evidence type="ECO:0000256" key="3">
    <source>
        <dbReference type="ARBA" id="ARBA00022448"/>
    </source>
</evidence>
<dbReference type="Proteomes" id="UP000076442">
    <property type="component" value="Unassembled WGS sequence"/>
</dbReference>
<comment type="subcellular location">
    <subcellularLocation>
        <location evidence="1 9">Cell membrane</location>
        <topology evidence="1 9">Multi-pass membrane protein</topology>
    </subcellularLocation>
</comment>
<organism evidence="12 15">
    <name type="scientific">Bacillus subtilis</name>
    <dbReference type="NCBI Taxonomy" id="1423"/>
    <lineage>
        <taxon>Bacteria</taxon>
        <taxon>Bacillati</taxon>
        <taxon>Bacillota</taxon>
        <taxon>Bacilli</taxon>
        <taxon>Bacillales</taxon>
        <taxon>Bacillaceae</taxon>
        <taxon>Bacillus</taxon>
    </lineage>
</organism>
<reference evidence="11 14" key="1">
    <citation type="submission" date="2015-09" db="EMBL/GenBank/DDBJ databases">
        <title>Spore heat resistance.</title>
        <authorList>
            <person name="Boekhorst J."/>
            <person name="Berendsen E.M."/>
            <person name="Wells-Bennik M.H."/>
            <person name="Kuipers O.P."/>
        </authorList>
    </citation>
    <scope>NUCLEOTIDE SEQUENCE [LARGE SCALE GENOMIC DNA]</scope>
    <source>
        <strain evidence="11 14">B4122</strain>
    </source>
</reference>
<evidence type="ECO:0000256" key="7">
    <source>
        <dbReference type="ARBA" id="ARBA00022989"/>
    </source>
</evidence>
<sequence length="224" mass="25043">MNTIDWEFMISAFPTLIQALPITLFMAIAAMIFAIIGGLILALITKNKIPVLHQLSKLYISFFRGVPTLVQLFLIYYGLPQLFPEMSKMTALTAAIIGLSLKNAAYLAEIFRAALNSVDDGQLEACLSVGMTKFQAYRRIILPQAIRNAIPATGNTFIGLLKETSLAFTLGVMEMFAQGKMYASGNLKYFETYLAVAIVYWVLTMIYSMLQDLFERAMSKPYRT</sequence>
<dbReference type="PANTHER" id="PTHR30614:SF0">
    <property type="entry name" value="L-CYSTINE TRANSPORT SYSTEM PERMEASE PROTEIN TCYL"/>
    <property type="match status" value="1"/>
</dbReference>
<dbReference type="Gene3D" id="1.10.3720.10">
    <property type="entry name" value="MetI-like"/>
    <property type="match status" value="1"/>
</dbReference>
<evidence type="ECO:0000256" key="5">
    <source>
        <dbReference type="ARBA" id="ARBA00022692"/>
    </source>
</evidence>
<evidence type="ECO:0000256" key="9">
    <source>
        <dbReference type="RuleBase" id="RU363032"/>
    </source>
</evidence>
<evidence type="ECO:0000256" key="8">
    <source>
        <dbReference type="ARBA" id="ARBA00023136"/>
    </source>
</evidence>
<feature type="transmembrane region" description="Helical" evidence="9">
    <location>
        <begin position="56"/>
        <end position="79"/>
    </location>
</feature>
<keyword evidence="3 9" id="KW-0813">Transport</keyword>
<dbReference type="Proteomes" id="UP000665181">
    <property type="component" value="Unassembled WGS sequence"/>
</dbReference>
<dbReference type="FunFam" id="1.10.3720.10:FF:000009">
    <property type="entry name" value="Amino acid ABC transporter permease"/>
    <property type="match status" value="1"/>
</dbReference>
<dbReference type="RefSeq" id="WP_003227111.1">
    <property type="nucleotide sequence ID" value="NZ_BDCV01000003.1"/>
</dbReference>
<feature type="domain" description="ABC transmembrane type-1" evidence="10">
    <location>
        <begin position="20"/>
        <end position="211"/>
    </location>
</feature>
<keyword evidence="5 9" id="KW-0812">Transmembrane</keyword>
<comment type="similarity">
    <text evidence="2 9">Belongs to the binding-protein-dependent transport system permease family.</text>
</comment>
<evidence type="ECO:0000256" key="4">
    <source>
        <dbReference type="ARBA" id="ARBA00022475"/>
    </source>
</evidence>
<evidence type="ECO:0000259" key="10">
    <source>
        <dbReference type="PROSITE" id="PS50928"/>
    </source>
</evidence>
<evidence type="ECO:0000256" key="6">
    <source>
        <dbReference type="ARBA" id="ARBA00022970"/>
    </source>
</evidence>
<proteinExistence type="inferred from homology"/>